<dbReference type="GO" id="GO:0005829">
    <property type="term" value="C:cytosol"/>
    <property type="evidence" value="ECO:0007669"/>
    <property type="project" value="TreeGrafter"/>
</dbReference>
<evidence type="ECO:0000256" key="4">
    <source>
        <dbReference type="ARBA" id="ARBA00023157"/>
    </source>
</evidence>
<organism evidence="8 9">
    <name type="scientific">Hyalangium minutum</name>
    <dbReference type="NCBI Taxonomy" id="394096"/>
    <lineage>
        <taxon>Bacteria</taxon>
        <taxon>Pseudomonadati</taxon>
        <taxon>Myxococcota</taxon>
        <taxon>Myxococcia</taxon>
        <taxon>Myxococcales</taxon>
        <taxon>Cystobacterineae</taxon>
        <taxon>Archangiaceae</taxon>
        <taxon>Hyalangium</taxon>
    </lineage>
</organism>
<dbReference type="InterPro" id="IPR036249">
    <property type="entry name" value="Thioredoxin-like_sf"/>
</dbReference>
<gene>
    <name evidence="8" type="ORF">DB31_3952</name>
</gene>
<dbReference type="OrthoDB" id="9790390at2"/>
<keyword evidence="9" id="KW-1185">Reference proteome</keyword>
<dbReference type="Proteomes" id="UP000028725">
    <property type="component" value="Unassembled WGS sequence"/>
</dbReference>
<evidence type="ECO:0000259" key="7">
    <source>
        <dbReference type="PROSITE" id="PS51352"/>
    </source>
</evidence>
<dbReference type="CDD" id="cd02947">
    <property type="entry name" value="TRX_family"/>
    <property type="match status" value="1"/>
</dbReference>
<dbReference type="InterPro" id="IPR013766">
    <property type="entry name" value="Thioredoxin_domain"/>
</dbReference>
<dbReference type="InterPro" id="IPR005746">
    <property type="entry name" value="Thioredoxin"/>
</dbReference>
<keyword evidence="4" id="KW-1015">Disulfide bond</keyword>
<keyword evidence="3" id="KW-0249">Electron transport</keyword>
<dbReference type="PATRIC" id="fig|394096.3.peg.7688"/>
<evidence type="ECO:0000313" key="8">
    <source>
        <dbReference type="EMBL" id="KFE62518.1"/>
    </source>
</evidence>
<dbReference type="SUPFAM" id="SSF52833">
    <property type="entry name" value="Thioredoxin-like"/>
    <property type="match status" value="1"/>
</dbReference>
<dbReference type="PANTHER" id="PTHR45663">
    <property type="entry name" value="GEO12009P1"/>
    <property type="match status" value="1"/>
</dbReference>
<keyword evidence="5" id="KW-0676">Redox-active center</keyword>
<evidence type="ECO:0000256" key="3">
    <source>
        <dbReference type="ARBA" id="ARBA00022982"/>
    </source>
</evidence>
<protein>
    <recommendedName>
        <fullName evidence="6">Thioredoxin</fullName>
    </recommendedName>
</protein>
<evidence type="ECO:0000256" key="2">
    <source>
        <dbReference type="ARBA" id="ARBA00022448"/>
    </source>
</evidence>
<dbReference type="PANTHER" id="PTHR45663:SF40">
    <property type="entry name" value="THIOREDOXIN 2"/>
    <property type="match status" value="1"/>
</dbReference>
<dbReference type="NCBIfam" id="TIGR01068">
    <property type="entry name" value="thioredoxin"/>
    <property type="match status" value="1"/>
</dbReference>
<dbReference type="PROSITE" id="PS51352">
    <property type="entry name" value="THIOREDOXIN_2"/>
    <property type="match status" value="1"/>
</dbReference>
<keyword evidence="2" id="KW-0813">Transport</keyword>
<proteinExistence type="inferred from homology"/>
<dbReference type="Pfam" id="PF00085">
    <property type="entry name" value="Thioredoxin"/>
    <property type="match status" value="1"/>
</dbReference>
<dbReference type="STRING" id="394096.DB31_3952"/>
<dbReference type="PRINTS" id="PR00421">
    <property type="entry name" value="THIOREDOXIN"/>
</dbReference>
<reference evidence="8 9" key="1">
    <citation type="submission" date="2014-04" db="EMBL/GenBank/DDBJ databases">
        <title>Genome assembly of Hyalangium minutum DSM 14724.</title>
        <authorList>
            <person name="Sharma G."/>
            <person name="Subramanian S."/>
        </authorList>
    </citation>
    <scope>NUCLEOTIDE SEQUENCE [LARGE SCALE GENOMIC DNA]</scope>
    <source>
        <strain evidence="8 9">DSM 14724</strain>
    </source>
</reference>
<evidence type="ECO:0000313" key="9">
    <source>
        <dbReference type="Proteomes" id="UP000028725"/>
    </source>
</evidence>
<comment type="similarity">
    <text evidence="1">Belongs to the thioredoxin family.</text>
</comment>
<dbReference type="AlphaFoldDB" id="A0A085W4A5"/>
<evidence type="ECO:0000256" key="6">
    <source>
        <dbReference type="NCBIfam" id="TIGR01068"/>
    </source>
</evidence>
<dbReference type="Gene3D" id="3.40.30.10">
    <property type="entry name" value="Glutaredoxin"/>
    <property type="match status" value="1"/>
</dbReference>
<feature type="domain" description="Thioredoxin" evidence="7">
    <location>
        <begin position="1"/>
        <end position="105"/>
    </location>
</feature>
<dbReference type="RefSeq" id="WP_044197267.1">
    <property type="nucleotide sequence ID" value="NZ_JMCB01000021.1"/>
</dbReference>
<name>A0A085W4A5_9BACT</name>
<dbReference type="EMBL" id="JMCB01000021">
    <property type="protein sequence ID" value="KFE62518.1"/>
    <property type="molecule type" value="Genomic_DNA"/>
</dbReference>
<accession>A0A085W4A5</accession>
<comment type="caution">
    <text evidence="8">The sequence shown here is derived from an EMBL/GenBank/DDBJ whole genome shotgun (WGS) entry which is preliminary data.</text>
</comment>
<evidence type="ECO:0000256" key="5">
    <source>
        <dbReference type="ARBA" id="ARBA00023284"/>
    </source>
</evidence>
<dbReference type="GO" id="GO:0015035">
    <property type="term" value="F:protein-disulfide reductase activity"/>
    <property type="evidence" value="ECO:0007669"/>
    <property type="project" value="UniProtKB-UniRule"/>
</dbReference>
<evidence type="ECO:0000256" key="1">
    <source>
        <dbReference type="ARBA" id="ARBA00008987"/>
    </source>
</evidence>
<sequence length="127" mass="14056">MATIEISKNNFKDTVGKQGIVLLDWWASWCGPCRAFAPIYEQVSGKHADITFGKIDTDAEQELSGAFEIRSIPTLMVFRDGILLFEQAGALPAAALEELISKVRELDMDDVRRQVEAQRASAETPKA</sequence>